<dbReference type="EMBL" id="ACPB03017890">
    <property type="status" value="NOT_ANNOTATED_CDS"/>
    <property type="molecule type" value="Genomic_DNA"/>
</dbReference>
<evidence type="ECO:0000256" key="3">
    <source>
        <dbReference type="ARBA" id="ARBA00023242"/>
    </source>
</evidence>
<accession>T1HAJ6</accession>
<dbReference type="Pfam" id="PF16755">
    <property type="entry name" value="Beta-prop_NUP159_NUP214"/>
    <property type="match status" value="1"/>
</dbReference>
<evidence type="ECO:0000313" key="6">
    <source>
        <dbReference type="EnsemblMetazoa" id="RPRC001051-PA"/>
    </source>
</evidence>
<reference evidence="6" key="1">
    <citation type="submission" date="2015-05" db="UniProtKB">
        <authorList>
            <consortium name="EnsemblMetazoa"/>
        </authorList>
    </citation>
    <scope>IDENTIFICATION</scope>
</reference>
<protein>
    <recommendedName>
        <fullName evidence="5">Nucleoporin Nup159/Nup146 N-terminal domain-containing protein</fullName>
    </recommendedName>
</protein>
<keyword evidence="3" id="KW-0539">Nucleus</keyword>
<evidence type="ECO:0000313" key="7">
    <source>
        <dbReference type="Proteomes" id="UP000015103"/>
    </source>
</evidence>
<feature type="domain" description="Nucleoporin Nup159/Nup146 N-terminal" evidence="5">
    <location>
        <begin position="22"/>
        <end position="139"/>
    </location>
</feature>
<dbReference type="GO" id="GO:0008139">
    <property type="term" value="F:nuclear localization sequence binding"/>
    <property type="evidence" value="ECO:0007669"/>
    <property type="project" value="TreeGrafter"/>
</dbReference>
<evidence type="ECO:0000259" key="5">
    <source>
        <dbReference type="Pfam" id="PF16755"/>
    </source>
</evidence>
<evidence type="ECO:0000256" key="1">
    <source>
        <dbReference type="ARBA" id="ARBA00004123"/>
    </source>
</evidence>
<dbReference type="GO" id="GO:0017056">
    <property type="term" value="F:structural constituent of nuclear pore"/>
    <property type="evidence" value="ECO:0007669"/>
    <property type="project" value="TreeGrafter"/>
</dbReference>
<dbReference type="PANTHER" id="PTHR23193:SF46">
    <property type="entry name" value="NUCLEAR PORE COMPLEX PROTEIN NUP214"/>
    <property type="match status" value="1"/>
</dbReference>
<dbReference type="InterPro" id="IPR039462">
    <property type="entry name" value="Nup159/Nup146_N"/>
</dbReference>
<sequence length="475" mass="51688">MSTVPAQKEVQNIKTRCEVRMSSTPGIVVTDLQWNPAAPNVIGSVLSDGSAFVYEFKDSSTAISNIPPNSQASCLCWSPKGKQIVIGAKNGSLTQYKPDLKAVKTFRPPQIYNQPMVVSVHWLSNYQFIAAFKDRMDTSSRNVIILGTSNGTEVVVLGQNDDSWEQWLQDGSNRAQLPVSLDYRDVYLTGMAVDYSPQAPIPIGENRVIGPMPFLLMYSQEGVLCFYHIINLFPNAPALCKAPQLLPDQSGIHLFSEVQIGPSGDKVVDAVQEHTNSDNNRFTDNNQANEGTNYKLESFGPDFSSSIKELPPSNLPSQSPFAALNMQKQSLTLTPNAAVGNASATSGLCMSMENSSAPTSLSTPKFSTSSPINSLQTPISSSLTFQLANISQKSSLNKEVTTKGELSKQTESTPPQSKESEASFLNQASKRDEEKEQSVVEIDFIGAIKEEITALKLEIANLEQLKSSLNFSVSI</sequence>
<dbReference type="EnsemblMetazoa" id="RPRC001051-RA">
    <property type="protein sequence ID" value="RPRC001051-PA"/>
    <property type="gene ID" value="RPRC001051"/>
</dbReference>
<dbReference type="HOGENOM" id="CLU_575296_0_0_1"/>
<dbReference type="SUPFAM" id="SSF117289">
    <property type="entry name" value="Nucleoporin domain"/>
    <property type="match status" value="1"/>
</dbReference>
<dbReference type="Proteomes" id="UP000015103">
    <property type="component" value="Unassembled WGS sequence"/>
</dbReference>
<evidence type="ECO:0000256" key="2">
    <source>
        <dbReference type="ARBA" id="ARBA00022448"/>
    </source>
</evidence>
<dbReference type="GO" id="GO:0006405">
    <property type="term" value="P:RNA export from nucleus"/>
    <property type="evidence" value="ECO:0007669"/>
    <property type="project" value="TreeGrafter"/>
</dbReference>
<dbReference type="InterPro" id="IPR015943">
    <property type="entry name" value="WD40/YVTN_repeat-like_dom_sf"/>
</dbReference>
<dbReference type="eggNOG" id="KOG3630">
    <property type="taxonomic scope" value="Eukaryota"/>
</dbReference>
<dbReference type="STRING" id="13249.T1HAJ6"/>
<dbReference type="InterPro" id="IPR001680">
    <property type="entry name" value="WD40_rpt"/>
</dbReference>
<dbReference type="GO" id="GO:0006606">
    <property type="term" value="P:protein import into nucleus"/>
    <property type="evidence" value="ECO:0007669"/>
    <property type="project" value="TreeGrafter"/>
</dbReference>
<feature type="compositionally biased region" description="Polar residues" evidence="4">
    <location>
        <begin position="409"/>
        <end position="428"/>
    </location>
</feature>
<keyword evidence="2" id="KW-0813">Transport</keyword>
<dbReference type="AlphaFoldDB" id="T1HAJ6"/>
<evidence type="ECO:0000256" key="4">
    <source>
        <dbReference type="SAM" id="MobiDB-lite"/>
    </source>
</evidence>
<proteinExistence type="predicted"/>
<dbReference type="InParanoid" id="T1HAJ6"/>
<feature type="region of interest" description="Disordered" evidence="4">
    <location>
        <begin position="353"/>
        <end position="373"/>
    </location>
</feature>
<comment type="subcellular location">
    <subcellularLocation>
        <location evidence="1">Nucleus</location>
    </subcellularLocation>
</comment>
<dbReference type="SMART" id="SM00320">
    <property type="entry name" value="WD40"/>
    <property type="match status" value="2"/>
</dbReference>
<dbReference type="InterPro" id="IPR026054">
    <property type="entry name" value="Nucleoporin"/>
</dbReference>
<dbReference type="PANTHER" id="PTHR23193">
    <property type="entry name" value="NUCLEAR PORE COMPLEX PROTEIN NUP"/>
    <property type="match status" value="1"/>
</dbReference>
<keyword evidence="7" id="KW-1185">Reference proteome</keyword>
<organism evidence="6 7">
    <name type="scientific">Rhodnius prolixus</name>
    <name type="common">Triatomid bug</name>
    <dbReference type="NCBI Taxonomy" id="13249"/>
    <lineage>
        <taxon>Eukaryota</taxon>
        <taxon>Metazoa</taxon>
        <taxon>Ecdysozoa</taxon>
        <taxon>Arthropoda</taxon>
        <taxon>Hexapoda</taxon>
        <taxon>Insecta</taxon>
        <taxon>Pterygota</taxon>
        <taxon>Neoptera</taxon>
        <taxon>Paraneoptera</taxon>
        <taxon>Hemiptera</taxon>
        <taxon>Heteroptera</taxon>
        <taxon>Panheteroptera</taxon>
        <taxon>Cimicomorpha</taxon>
        <taxon>Reduviidae</taxon>
        <taxon>Triatominae</taxon>
        <taxon>Rhodnius</taxon>
    </lineage>
</organism>
<feature type="region of interest" description="Disordered" evidence="4">
    <location>
        <begin position="396"/>
        <end position="437"/>
    </location>
</feature>
<dbReference type="VEuPathDB" id="VectorBase:RPRC001051"/>
<name>T1HAJ6_RHOPR</name>
<dbReference type="GO" id="GO:0005643">
    <property type="term" value="C:nuclear pore"/>
    <property type="evidence" value="ECO:0007669"/>
    <property type="project" value="TreeGrafter"/>
</dbReference>
<dbReference type="Gene3D" id="2.130.10.10">
    <property type="entry name" value="YVTN repeat-like/Quinoprotein amine dehydrogenase"/>
    <property type="match status" value="2"/>
</dbReference>